<protein>
    <submittedName>
        <fullName evidence="1">Uncharacterized protein</fullName>
    </submittedName>
</protein>
<dbReference type="Proteomes" id="UP001056120">
    <property type="component" value="Linkage Group LG21"/>
</dbReference>
<dbReference type="EMBL" id="CM042038">
    <property type="protein sequence ID" value="KAI3730533.1"/>
    <property type="molecule type" value="Genomic_DNA"/>
</dbReference>
<reference evidence="2" key="1">
    <citation type="journal article" date="2022" name="Mol. Ecol. Resour.">
        <title>The genomes of chicory, endive, great burdock and yacon provide insights into Asteraceae palaeo-polyploidization history and plant inulin production.</title>
        <authorList>
            <person name="Fan W."/>
            <person name="Wang S."/>
            <person name="Wang H."/>
            <person name="Wang A."/>
            <person name="Jiang F."/>
            <person name="Liu H."/>
            <person name="Zhao H."/>
            <person name="Xu D."/>
            <person name="Zhang Y."/>
        </authorList>
    </citation>
    <scope>NUCLEOTIDE SEQUENCE [LARGE SCALE GENOMIC DNA]</scope>
    <source>
        <strain evidence="2">cv. Yunnan</strain>
    </source>
</reference>
<proteinExistence type="predicted"/>
<reference evidence="1 2" key="2">
    <citation type="journal article" date="2022" name="Mol. Ecol. Resour.">
        <title>The genomes of chicory, endive, great burdock and yacon provide insights into Asteraceae paleo-polyploidization history and plant inulin production.</title>
        <authorList>
            <person name="Fan W."/>
            <person name="Wang S."/>
            <person name="Wang H."/>
            <person name="Wang A."/>
            <person name="Jiang F."/>
            <person name="Liu H."/>
            <person name="Zhao H."/>
            <person name="Xu D."/>
            <person name="Zhang Y."/>
        </authorList>
    </citation>
    <scope>NUCLEOTIDE SEQUENCE [LARGE SCALE GENOMIC DNA]</scope>
    <source>
        <strain evidence="2">cv. Yunnan</strain>
        <tissue evidence="1">Leaves</tissue>
    </source>
</reference>
<sequence>MSVLAIEWVLSGETEYWKLARTMDSLAWLIAYKLQDFSLREGLTEFPDDGISGRISVPISVLGIKWWNKCRDGVEMAIMRRVG</sequence>
<evidence type="ECO:0000313" key="1">
    <source>
        <dbReference type="EMBL" id="KAI3730533.1"/>
    </source>
</evidence>
<keyword evidence="2" id="KW-1185">Reference proteome</keyword>
<name>A0ACB9C8M8_9ASTR</name>
<comment type="caution">
    <text evidence="1">The sequence shown here is derived from an EMBL/GenBank/DDBJ whole genome shotgun (WGS) entry which is preliminary data.</text>
</comment>
<gene>
    <name evidence="1" type="ORF">L1987_61703</name>
</gene>
<accession>A0ACB9C8M8</accession>
<evidence type="ECO:0000313" key="2">
    <source>
        <dbReference type="Proteomes" id="UP001056120"/>
    </source>
</evidence>
<organism evidence="1 2">
    <name type="scientific">Smallanthus sonchifolius</name>
    <dbReference type="NCBI Taxonomy" id="185202"/>
    <lineage>
        <taxon>Eukaryota</taxon>
        <taxon>Viridiplantae</taxon>
        <taxon>Streptophyta</taxon>
        <taxon>Embryophyta</taxon>
        <taxon>Tracheophyta</taxon>
        <taxon>Spermatophyta</taxon>
        <taxon>Magnoliopsida</taxon>
        <taxon>eudicotyledons</taxon>
        <taxon>Gunneridae</taxon>
        <taxon>Pentapetalae</taxon>
        <taxon>asterids</taxon>
        <taxon>campanulids</taxon>
        <taxon>Asterales</taxon>
        <taxon>Asteraceae</taxon>
        <taxon>Asteroideae</taxon>
        <taxon>Heliantheae alliance</taxon>
        <taxon>Millerieae</taxon>
        <taxon>Smallanthus</taxon>
    </lineage>
</organism>